<dbReference type="Pfam" id="PF00929">
    <property type="entry name" value="RNase_T"/>
    <property type="match status" value="1"/>
</dbReference>
<feature type="domain" description="CBS" evidence="6">
    <location>
        <begin position="309"/>
        <end position="369"/>
    </location>
</feature>
<dbReference type="Gene3D" id="3.30.420.10">
    <property type="entry name" value="Ribonuclease H-like superfamily/Ribonuclease H"/>
    <property type="match status" value="1"/>
</dbReference>
<dbReference type="PANTHER" id="PTHR30231">
    <property type="entry name" value="DNA POLYMERASE III SUBUNIT EPSILON"/>
    <property type="match status" value="1"/>
</dbReference>
<accession>A0A6G4WI38</accession>
<evidence type="ECO:0000256" key="2">
    <source>
        <dbReference type="ARBA" id="ARBA00025483"/>
    </source>
</evidence>
<dbReference type="SUPFAM" id="SSF53098">
    <property type="entry name" value="Ribonuclease H-like"/>
    <property type="match status" value="1"/>
</dbReference>
<dbReference type="InterPro" id="IPR043519">
    <property type="entry name" value="NT_sf"/>
</dbReference>
<dbReference type="Pfam" id="PF03445">
    <property type="entry name" value="DUF294"/>
    <property type="match status" value="1"/>
</dbReference>
<gene>
    <name evidence="7" type="ORF">G6N73_23245</name>
</gene>
<protein>
    <recommendedName>
        <fullName evidence="1">DNA-directed DNA polymerase</fullName>
        <ecNumber evidence="1">2.7.7.7</ecNumber>
    </recommendedName>
</protein>
<comment type="caution">
    <text evidence="7">The sequence shown here is derived from an EMBL/GenBank/DDBJ whole genome shotgun (WGS) entry which is preliminary data.</text>
</comment>
<evidence type="ECO:0000256" key="1">
    <source>
        <dbReference type="ARBA" id="ARBA00012417"/>
    </source>
</evidence>
<evidence type="ECO:0000256" key="5">
    <source>
        <dbReference type="PROSITE-ProRule" id="PRU00703"/>
    </source>
</evidence>
<dbReference type="SUPFAM" id="SSF54631">
    <property type="entry name" value="CBS-domain pair"/>
    <property type="match status" value="1"/>
</dbReference>
<dbReference type="CDD" id="cd05401">
    <property type="entry name" value="NT_GlnE_GlnD_like"/>
    <property type="match status" value="1"/>
</dbReference>
<dbReference type="Gene3D" id="3.10.580.10">
    <property type="entry name" value="CBS-domain"/>
    <property type="match status" value="1"/>
</dbReference>
<sequence>MKPATGATPLIALDAVALDTETTGLNTARARIVQIGAIAVSRGRILDGRQIEMLVDPEIAIPSASTRIHGVTNAMVRNAPAFAAAWTAVQAFVESRIIIGHAIGFDLSMLKHEAARAGLEWQKPRSLCVKLLARLVEPGQADQSLDAIAARLGITIADRHSALGDARAAAEIFVALLPKLQERGIRTLAEAERACMEQRAELETGHRAGWAEPVSRPAPPSFRSVDPFAYRHRVGELMSSPPVVVAPSVSVNDAIALMISRRISSLFVADPAEPGLPLDTYGIVTERDVMRLLASDGEKALAMSVGDVASRPLASIREQAFAYRAVGRMDRLKIRHLAVRHENGRLAGVVSARDLLKLRASAAINLDDTIEHATSPAEIAAAWAMLPGVADALIAERIDARAIAEIVSEELCAMTRRAAILAEAEMAGEGHGPPPSPFAVLVLGSGGRGESLLAADQDNAIVFAEGDPDGPADRWFARLGEKIANLLDQSGVPYCKGGVMAKNATWRGSLAHWKKRVADWIGRSRPQDLLNVDIFFDLRPVHGDLALGEALFAHAYELGHTRPEFAKLLGEQVAPGNPFTLFGGLQLEGGRIDLKLHGLFPVVAMARTLAIRHGIRARSTRERLEGLIGLDIGGDEDMTAMLSAHSVLLALLLAQQSRDLYAGLPVSNRVELAKLDKAQRAELKAALKALQPAPDLVRDLMFG</sequence>
<dbReference type="InterPro" id="IPR018821">
    <property type="entry name" value="DUF294_put_nucleoTrafse_sb-bd"/>
</dbReference>
<dbReference type="EC" id="2.7.7.7" evidence="1"/>
<dbReference type="InterPro" id="IPR036397">
    <property type="entry name" value="RNaseH_sf"/>
</dbReference>
<dbReference type="GO" id="GO:0008408">
    <property type="term" value="F:3'-5' exonuclease activity"/>
    <property type="evidence" value="ECO:0007669"/>
    <property type="project" value="TreeGrafter"/>
</dbReference>
<organism evidence="7 8">
    <name type="scientific">Allomesorhizobium camelthorni</name>
    <dbReference type="NCBI Taxonomy" id="475069"/>
    <lineage>
        <taxon>Bacteria</taxon>
        <taxon>Pseudomonadati</taxon>
        <taxon>Pseudomonadota</taxon>
        <taxon>Alphaproteobacteria</taxon>
        <taxon>Hyphomicrobiales</taxon>
        <taxon>Phyllobacteriaceae</taxon>
        <taxon>Allomesorhizobium</taxon>
    </lineage>
</organism>
<dbReference type="InterPro" id="IPR046342">
    <property type="entry name" value="CBS_dom_sf"/>
</dbReference>
<evidence type="ECO:0000256" key="4">
    <source>
        <dbReference type="ARBA" id="ARBA00049244"/>
    </source>
</evidence>
<evidence type="ECO:0000313" key="7">
    <source>
        <dbReference type="EMBL" id="NGO54028.1"/>
    </source>
</evidence>
<dbReference type="NCBIfam" id="TIGR00573">
    <property type="entry name" value="dnaq"/>
    <property type="match status" value="1"/>
</dbReference>
<dbReference type="GO" id="GO:0008773">
    <property type="term" value="F:[protein-PII] uridylyltransferase activity"/>
    <property type="evidence" value="ECO:0007669"/>
    <property type="project" value="InterPro"/>
</dbReference>
<dbReference type="SMART" id="SM00116">
    <property type="entry name" value="CBS"/>
    <property type="match status" value="2"/>
</dbReference>
<dbReference type="InterPro" id="IPR006054">
    <property type="entry name" value="DnaQ"/>
</dbReference>
<dbReference type="GO" id="GO:0003887">
    <property type="term" value="F:DNA-directed DNA polymerase activity"/>
    <property type="evidence" value="ECO:0007669"/>
    <property type="project" value="UniProtKB-EC"/>
</dbReference>
<evidence type="ECO:0000256" key="3">
    <source>
        <dbReference type="ARBA" id="ARBA00026073"/>
    </source>
</evidence>
<dbReference type="InterPro" id="IPR012337">
    <property type="entry name" value="RNaseH-like_sf"/>
</dbReference>
<dbReference type="EMBL" id="JAAKZF010000042">
    <property type="protein sequence ID" value="NGO54028.1"/>
    <property type="molecule type" value="Genomic_DNA"/>
</dbReference>
<dbReference type="InterPro" id="IPR013520">
    <property type="entry name" value="Ribonucl_H"/>
</dbReference>
<dbReference type="GO" id="GO:0045004">
    <property type="term" value="P:DNA replication proofreading"/>
    <property type="evidence" value="ECO:0007669"/>
    <property type="project" value="TreeGrafter"/>
</dbReference>
<comment type="function">
    <text evidence="2">DNA polymerase III is a complex, multichain enzyme responsible for most of the replicative synthesis in bacteria. The epsilon subunit contain the editing function and is a proofreading 3'-5' exonuclease.</text>
</comment>
<evidence type="ECO:0000313" key="8">
    <source>
        <dbReference type="Proteomes" id="UP001642900"/>
    </source>
</evidence>
<dbReference type="PANTHER" id="PTHR30231:SF41">
    <property type="entry name" value="DNA POLYMERASE III SUBUNIT EPSILON"/>
    <property type="match status" value="1"/>
</dbReference>
<dbReference type="GO" id="GO:0005829">
    <property type="term" value="C:cytosol"/>
    <property type="evidence" value="ECO:0007669"/>
    <property type="project" value="TreeGrafter"/>
</dbReference>
<comment type="subunit">
    <text evidence="3">DNA polymerase III contains a core (composed of alpha, epsilon and theta chains) that associates with a tau subunit. This core dimerizes to form the POLIII' complex. PolIII' associates with the gamma complex (composed of gamma, delta, delta', psi and chi chains) and with the beta chain to form the complete DNA polymerase III complex.</text>
</comment>
<dbReference type="GO" id="GO:0003677">
    <property type="term" value="F:DNA binding"/>
    <property type="evidence" value="ECO:0007669"/>
    <property type="project" value="InterPro"/>
</dbReference>
<dbReference type="Pfam" id="PF10335">
    <property type="entry name" value="DUF294_C"/>
    <property type="match status" value="1"/>
</dbReference>
<dbReference type="CDD" id="cd06127">
    <property type="entry name" value="DEDDh"/>
    <property type="match status" value="1"/>
</dbReference>
<dbReference type="SMART" id="SM00479">
    <property type="entry name" value="EXOIII"/>
    <property type="match status" value="1"/>
</dbReference>
<dbReference type="RefSeq" id="WP_165031964.1">
    <property type="nucleotide sequence ID" value="NZ_JAAKZF010000042.1"/>
</dbReference>
<dbReference type="AlphaFoldDB" id="A0A6G4WI38"/>
<reference evidence="7 8" key="1">
    <citation type="submission" date="2020-02" db="EMBL/GenBank/DDBJ databases">
        <title>Genome sequence of strain CCNWXJ40-4.</title>
        <authorList>
            <person name="Gao J."/>
            <person name="Sun J."/>
        </authorList>
    </citation>
    <scope>NUCLEOTIDE SEQUENCE [LARGE SCALE GENOMIC DNA]</scope>
    <source>
        <strain evidence="7 8">CCNWXJ 40-4</strain>
    </source>
</reference>
<dbReference type="Proteomes" id="UP001642900">
    <property type="component" value="Unassembled WGS sequence"/>
</dbReference>
<name>A0A6G4WI38_9HYPH</name>
<dbReference type="PROSITE" id="PS51371">
    <property type="entry name" value="CBS"/>
    <property type="match status" value="2"/>
</dbReference>
<evidence type="ECO:0000259" key="6">
    <source>
        <dbReference type="PROSITE" id="PS51371"/>
    </source>
</evidence>
<feature type="domain" description="CBS" evidence="6">
    <location>
        <begin position="238"/>
        <end position="301"/>
    </location>
</feature>
<comment type="catalytic activity">
    <reaction evidence="4">
        <text>DNA(n) + a 2'-deoxyribonucleoside 5'-triphosphate = DNA(n+1) + diphosphate</text>
        <dbReference type="Rhea" id="RHEA:22508"/>
        <dbReference type="Rhea" id="RHEA-COMP:17339"/>
        <dbReference type="Rhea" id="RHEA-COMP:17340"/>
        <dbReference type="ChEBI" id="CHEBI:33019"/>
        <dbReference type="ChEBI" id="CHEBI:61560"/>
        <dbReference type="ChEBI" id="CHEBI:173112"/>
        <dbReference type="EC" id="2.7.7.7"/>
    </reaction>
</comment>
<proteinExistence type="predicted"/>
<dbReference type="Pfam" id="PF00571">
    <property type="entry name" value="CBS"/>
    <property type="match status" value="2"/>
</dbReference>
<dbReference type="FunFam" id="3.30.420.10:FF:000045">
    <property type="entry name" value="3'-5' exonuclease DinG"/>
    <property type="match status" value="1"/>
</dbReference>
<dbReference type="InterPro" id="IPR000644">
    <property type="entry name" value="CBS_dom"/>
</dbReference>
<dbReference type="SUPFAM" id="SSF81301">
    <property type="entry name" value="Nucleotidyltransferase"/>
    <property type="match status" value="1"/>
</dbReference>
<keyword evidence="5" id="KW-0129">CBS domain</keyword>
<keyword evidence="8" id="KW-1185">Reference proteome</keyword>
<dbReference type="InterPro" id="IPR005105">
    <property type="entry name" value="GlnD_Uridyltrans_N"/>
</dbReference>